<reference evidence="3" key="1">
    <citation type="submission" date="2015-06" db="EMBL/GenBank/DDBJ databases">
        <authorList>
            <person name="Liu B."/>
            <person name="Wang J."/>
            <person name="Zhu Y."/>
            <person name="Liu G."/>
            <person name="Chen Q."/>
            <person name="Zheng C."/>
            <person name="Che J."/>
            <person name="Ge C."/>
            <person name="Shi H."/>
            <person name="Pan Z."/>
            <person name="Liu X."/>
        </authorList>
    </citation>
    <scope>NUCLEOTIDE SEQUENCE [LARGE SCALE GENOMIC DNA]</scope>
    <source>
        <strain evidence="3">DSM 16346</strain>
    </source>
</reference>
<proteinExistence type="predicted"/>
<organism evidence="3 4">
    <name type="scientific">Guptibacillus hwajinpoensis</name>
    <dbReference type="NCBI Taxonomy" id="208199"/>
    <lineage>
        <taxon>Bacteria</taxon>
        <taxon>Bacillati</taxon>
        <taxon>Bacillota</taxon>
        <taxon>Bacilli</taxon>
        <taxon>Bacillales</taxon>
        <taxon>Guptibacillaceae</taxon>
        <taxon>Guptibacillus</taxon>
    </lineage>
</organism>
<dbReference type="STRING" id="157733.AB986_10145"/>
<sequence>MLTSMKKFLSTLDQPLQAKSGKEKALTVLSVIGFILLLYLVAFSPFMFRLFLTCLGVGVSLYVIKKIQDFDKLLKGEEIKSGSKAANDQLSFSLTKPIEEVEVEEAEEAEKELELERINSDKTLLFEELLSKADLDELEKENYRNRMQQKESESNRIKQDILLFKDRIQKAVSDKKSLFIKETPDMKLVAELIGLESVESSSHIQLNEELRMIHNDIPEAKRETLLEYEMVNEDFELTRLGYKELMKEVRKLEKRTKQVVEQ</sequence>
<feature type="coiled-coil region" evidence="1">
    <location>
        <begin position="96"/>
        <end position="160"/>
    </location>
</feature>
<feature type="transmembrane region" description="Helical" evidence="2">
    <location>
        <begin position="25"/>
        <end position="42"/>
    </location>
</feature>
<accession>A0A0J6FYS1</accession>
<keyword evidence="4" id="KW-1185">Reference proteome</keyword>
<dbReference type="AlphaFoldDB" id="A0A0J6FYS1"/>
<evidence type="ECO:0000313" key="4">
    <source>
        <dbReference type="Proteomes" id="UP000035996"/>
    </source>
</evidence>
<dbReference type="EMBL" id="LELK01000001">
    <property type="protein sequence ID" value="KMM39527.1"/>
    <property type="molecule type" value="Genomic_DNA"/>
</dbReference>
<protein>
    <submittedName>
        <fullName evidence="3">Uncharacterized protein</fullName>
    </submittedName>
</protein>
<keyword evidence="2" id="KW-0812">Transmembrane</keyword>
<gene>
    <name evidence="3" type="ORF">AB986_10145</name>
</gene>
<keyword evidence="2" id="KW-1133">Transmembrane helix</keyword>
<keyword evidence="1" id="KW-0175">Coiled coil</keyword>
<comment type="caution">
    <text evidence="3">The sequence shown here is derived from an EMBL/GenBank/DDBJ whole genome shotgun (WGS) entry which is preliminary data.</text>
</comment>
<keyword evidence="2" id="KW-0472">Membrane</keyword>
<evidence type="ECO:0000313" key="3">
    <source>
        <dbReference type="EMBL" id="KMM39527.1"/>
    </source>
</evidence>
<dbReference type="Proteomes" id="UP000035996">
    <property type="component" value="Unassembled WGS sequence"/>
</dbReference>
<evidence type="ECO:0000256" key="2">
    <source>
        <dbReference type="SAM" id="Phobius"/>
    </source>
</evidence>
<name>A0A0J6FYS1_9BACL</name>
<evidence type="ECO:0000256" key="1">
    <source>
        <dbReference type="SAM" id="Coils"/>
    </source>
</evidence>